<dbReference type="OrthoDB" id="440424at2759"/>
<keyword evidence="3 6" id="KW-0812">Transmembrane</keyword>
<comment type="caution">
    <text evidence="7">The sequence shown here is derived from an EMBL/GenBank/DDBJ whole genome shotgun (WGS) entry which is preliminary data.</text>
</comment>
<proteinExistence type="inferred from homology"/>
<name>A0A9P4GWB5_9PLEO</name>
<keyword evidence="8" id="KW-1185">Reference proteome</keyword>
<evidence type="ECO:0000256" key="2">
    <source>
        <dbReference type="ARBA" id="ARBA00007262"/>
    </source>
</evidence>
<organism evidence="7 8">
    <name type="scientific">Setomelanomma holmii</name>
    <dbReference type="NCBI Taxonomy" id="210430"/>
    <lineage>
        <taxon>Eukaryota</taxon>
        <taxon>Fungi</taxon>
        <taxon>Dikarya</taxon>
        <taxon>Ascomycota</taxon>
        <taxon>Pezizomycotina</taxon>
        <taxon>Dothideomycetes</taxon>
        <taxon>Pleosporomycetidae</taxon>
        <taxon>Pleosporales</taxon>
        <taxon>Pleosporineae</taxon>
        <taxon>Phaeosphaeriaceae</taxon>
        <taxon>Setomelanomma</taxon>
    </lineage>
</organism>
<dbReference type="InterPro" id="IPR038213">
    <property type="entry name" value="IFI6/IFI27-like_sf"/>
</dbReference>
<protein>
    <submittedName>
        <fullName evidence="7">Uncharacterized protein</fullName>
    </submittedName>
</protein>
<evidence type="ECO:0000313" key="7">
    <source>
        <dbReference type="EMBL" id="KAF2023903.1"/>
    </source>
</evidence>
<evidence type="ECO:0000256" key="1">
    <source>
        <dbReference type="ARBA" id="ARBA00004141"/>
    </source>
</evidence>
<gene>
    <name evidence="7" type="ORF">EK21DRAFT_79878</name>
</gene>
<accession>A0A9P4GWB5</accession>
<evidence type="ECO:0000256" key="6">
    <source>
        <dbReference type="SAM" id="Phobius"/>
    </source>
</evidence>
<keyword evidence="4 6" id="KW-1133">Transmembrane helix</keyword>
<evidence type="ECO:0000256" key="5">
    <source>
        <dbReference type="ARBA" id="ARBA00023136"/>
    </source>
</evidence>
<comment type="similarity">
    <text evidence="2">Belongs to the IFI6/IFI27 family.</text>
</comment>
<sequence>MAIARLHAILACLACNEVENAPYSDEKLALLTAEEPRKTVQIANDITQTLLTTRLNGPALHMQLDAIVGTYGWKENVANWVLEKLSRALEESHEKLGPTIRAAYRKAIEVAMSIEGFVVEHPVFCTIIALGVLALIVPWVLGALGFGELGLVEGSFAARWMRTYAGFVPKGSLLSYFQRLGMTWKWA</sequence>
<evidence type="ECO:0000256" key="4">
    <source>
        <dbReference type="ARBA" id="ARBA00022989"/>
    </source>
</evidence>
<dbReference type="EMBL" id="ML978318">
    <property type="protein sequence ID" value="KAF2023903.1"/>
    <property type="molecule type" value="Genomic_DNA"/>
</dbReference>
<keyword evidence="5 6" id="KW-0472">Membrane</keyword>
<dbReference type="InterPro" id="IPR009311">
    <property type="entry name" value="IFI6/IFI27-like"/>
</dbReference>
<comment type="subcellular location">
    <subcellularLocation>
        <location evidence="1">Membrane</location>
        <topology evidence="1">Multi-pass membrane protein</topology>
    </subcellularLocation>
</comment>
<dbReference type="Pfam" id="PF06140">
    <property type="entry name" value="Ifi-6-16"/>
    <property type="match status" value="1"/>
</dbReference>
<feature type="transmembrane region" description="Helical" evidence="6">
    <location>
        <begin position="127"/>
        <end position="152"/>
    </location>
</feature>
<dbReference type="Proteomes" id="UP000799777">
    <property type="component" value="Unassembled WGS sequence"/>
</dbReference>
<dbReference type="Gene3D" id="6.10.110.10">
    <property type="match status" value="1"/>
</dbReference>
<evidence type="ECO:0000313" key="8">
    <source>
        <dbReference type="Proteomes" id="UP000799777"/>
    </source>
</evidence>
<evidence type="ECO:0000256" key="3">
    <source>
        <dbReference type="ARBA" id="ARBA00022692"/>
    </source>
</evidence>
<dbReference type="AlphaFoldDB" id="A0A9P4GWB5"/>
<dbReference type="GO" id="GO:0016020">
    <property type="term" value="C:membrane"/>
    <property type="evidence" value="ECO:0007669"/>
    <property type="project" value="UniProtKB-SubCell"/>
</dbReference>
<reference evidence="7" key="1">
    <citation type="journal article" date="2020" name="Stud. Mycol.">
        <title>101 Dothideomycetes genomes: a test case for predicting lifestyles and emergence of pathogens.</title>
        <authorList>
            <person name="Haridas S."/>
            <person name="Albert R."/>
            <person name="Binder M."/>
            <person name="Bloem J."/>
            <person name="Labutti K."/>
            <person name="Salamov A."/>
            <person name="Andreopoulos B."/>
            <person name="Baker S."/>
            <person name="Barry K."/>
            <person name="Bills G."/>
            <person name="Bluhm B."/>
            <person name="Cannon C."/>
            <person name="Castanera R."/>
            <person name="Culley D."/>
            <person name="Daum C."/>
            <person name="Ezra D."/>
            <person name="Gonzalez J."/>
            <person name="Henrissat B."/>
            <person name="Kuo A."/>
            <person name="Liang C."/>
            <person name="Lipzen A."/>
            <person name="Lutzoni F."/>
            <person name="Magnuson J."/>
            <person name="Mondo S."/>
            <person name="Nolan M."/>
            <person name="Ohm R."/>
            <person name="Pangilinan J."/>
            <person name="Park H.-J."/>
            <person name="Ramirez L."/>
            <person name="Alfaro M."/>
            <person name="Sun H."/>
            <person name="Tritt A."/>
            <person name="Yoshinaga Y."/>
            <person name="Zwiers L.-H."/>
            <person name="Turgeon B."/>
            <person name="Goodwin S."/>
            <person name="Spatafora J."/>
            <person name="Crous P."/>
            <person name="Grigoriev I."/>
        </authorList>
    </citation>
    <scope>NUCLEOTIDE SEQUENCE</scope>
    <source>
        <strain evidence="7">CBS 110217</strain>
    </source>
</reference>